<evidence type="ECO:0000313" key="2">
    <source>
        <dbReference type="EMBL" id="KAG2938137.1"/>
    </source>
</evidence>
<dbReference type="EMBL" id="RCML01000298">
    <property type="protein sequence ID" value="KAG2981777.1"/>
    <property type="molecule type" value="Genomic_DNA"/>
</dbReference>
<accession>A0A8T1D8I1</accession>
<comment type="caution">
    <text evidence="2">The sequence shown here is derived from an EMBL/GenBank/DDBJ whole genome shotgun (WGS) entry which is preliminary data.</text>
</comment>
<dbReference type="EMBL" id="RCMK01000292">
    <property type="protein sequence ID" value="KAG2938137.1"/>
    <property type="molecule type" value="Genomic_DNA"/>
</dbReference>
<evidence type="ECO:0000313" key="4">
    <source>
        <dbReference type="EMBL" id="KAG3221136.1"/>
    </source>
</evidence>
<dbReference type="EMBL" id="RCMV01000232">
    <property type="protein sequence ID" value="KAG3221136.1"/>
    <property type="molecule type" value="Genomic_DNA"/>
</dbReference>
<evidence type="ECO:0000313" key="3">
    <source>
        <dbReference type="EMBL" id="KAG2981777.1"/>
    </source>
</evidence>
<dbReference type="AlphaFoldDB" id="A0A8T1D8I1"/>
<dbReference type="Proteomes" id="UP000697107">
    <property type="component" value="Unassembled WGS sequence"/>
</dbReference>
<evidence type="ECO:0000313" key="1">
    <source>
        <dbReference type="EMBL" id="KAG2857630.1"/>
    </source>
</evidence>
<dbReference type="EMBL" id="RCMG01000282">
    <property type="protein sequence ID" value="KAG2857630.1"/>
    <property type="molecule type" value="Genomic_DNA"/>
</dbReference>
<gene>
    <name evidence="1" type="ORF">PC113_g10517</name>
    <name evidence="2" type="ORF">PC117_g11360</name>
    <name evidence="3" type="ORF">PC118_g10400</name>
    <name evidence="4" type="ORF">PC129_g8118</name>
</gene>
<dbReference type="Proteomes" id="UP000735874">
    <property type="component" value="Unassembled WGS sequence"/>
</dbReference>
<evidence type="ECO:0000313" key="5">
    <source>
        <dbReference type="Proteomes" id="UP000736787"/>
    </source>
</evidence>
<protein>
    <submittedName>
        <fullName evidence="2">Uncharacterized protein</fullName>
    </submittedName>
</protein>
<dbReference type="Proteomes" id="UP000760860">
    <property type="component" value="Unassembled WGS sequence"/>
</dbReference>
<dbReference type="Proteomes" id="UP000736787">
    <property type="component" value="Unassembled WGS sequence"/>
</dbReference>
<name>A0A8T1D8I1_9STRA</name>
<reference evidence="2" key="1">
    <citation type="submission" date="2018-10" db="EMBL/GenBank/DDBJ databases">
        <title>Effector identification in a new, highly contiguous assembly of the strawberry crown rot pathogen Phytophthora cactorum.</title>
        <authorList>
            <person name="Armitage A.D."/>
            <person name="Nellist C.F."/>
            <person name="Bates H."/>
            <person name="Vickerstaff R.J."/>
            <person name="Harrison R.J."/>
        </authorList>
    </citation>
    <scope>NUCLEOTIDE SEQUENCE</scope>
    <source>
        <strain evidence="1">15-7</strain>
        <strain evidence="2">4040</strain>
        <strain evidence="3">P415</strain>
        <strain evidence="4">P421</strain>
    </source>
</reference>
<sequence length="92" mass="10077">MGELEGTLDEESCLSGCSNCFENRSVGIRSDLHSAQHQQTNAKLPRSNPDVAQFTPTHVVIELDLIPSVPKSRAVRAFGSRRVLQLTLDDDA</sequence>
<organism evidence="2 5">
    <name type="scientific">Phytophthora cactorum</name>
    <dbReference type="NCBI Taxonomy" id="29920"/>
    <lineage>
        <taxon>Eukaryota</taxon>
        <taxon>Sar</taxon>
        <taxon>Stramenopiles</taxon>
        <taxon>Oomycota</taxon>
        <taxon>Peronosporomycetes</taxon>
        <taxon>Peronosporales</taxon>
        <taxon>Peronosporaceae</taxon>
        <taxon>Phytophthora</taxon>
    </lineage>
</organism>
<proteinExistence type="predicted"/>